<dbReference type="Pfam" id="PF21250">
    <property type="entry name" value="SOGP_2nd"/>
    <property type="match status" value="1"/>
</dbReference>
<dbReference type="Gene3D" id="1.50.10.10">
    <property type="match status" value="1"/>
</dbReference>
<dbReference type="InterPro" id="IPR033432">
    <property type="entry name" value="GH94_catalytic"/>
</dbReference>
<keyword evidence="7" id="KW-1185">Reference proteome</keyword>
<evidence type="ECO:0000313" key="7">
    <source>
        <dbReference type="Proteomes" id="UP000605670"/>
    </source>
</evidence>
<evidence type="ECO:0000259" key="3">
    <source>
        <dbReference type="Pfam" id="PF17167"/>
    </source>
</evidence>
<dbReference type="SUPFAM" id="SSF48208">
    <property type="entry name" value="Six-hairpin glycosidases"/>
    <property type="match status" value="1"/>
</dbReference>
<dbReference type="InterPro" id="IPR053831">
    <property type="entry name" value="SOGP_N"/>
</dbReference>
<proteinExistence type="predicted"/>
<reference evidence="6" key="1">
    <citation type="journal article" date="2014" name="Int. J. Syst. Evol. Microbiol.">
        <title>Complete genome sequence of Corynebacterium casei LMG S-19264T (=DSM 44701T), isolated from a smear-ripened cheese.</title>
        <authorList>
            <consortium name="US DOE Joint Genome Institute (JGI-PGF)"/>
            <person name="Walter F."/>
            <person name="Albersmeier A."/>
            <person name="Kalinowski J."/>
            <person name="Ruckert C."/>
        </authorList>
    </citation>
    <scope>NUCLEOTIDE SEQUENCE</scope>
    <source>
        <strain evidence="6">CGMCC 1.12160</strain>
    </source>
</reference>
<evidence type="ECO:0000259" key="4">
    <source>
        <dbReference type="Pfam" id="PF21250"/>
    </source>
</evidence>
<dbReference type="Proteomes" id="UP000605670">
    <property type="component" value="Unassembled WGS sequence"/>
</dbReference>
<dbReference type="Gene3D" id="2.70.98.40">
    <property type="entry name" value="Glycoside hydrolase, family 65, N-terminal domain"/>
    <property type="match status" value="1"/>
</dbReference>
<reference evidence="6" key="2">
    <citation type="submission" date="2020-09" db="EMBL/GenBank/DDBJ databases">
        <authorList>
            <person name="Sun Q."/>
            <person name="Zhou Y."/>
        </authorList>
    </citation>
    <scope>NUCLEOTIDE SEQUENCE</scope>
    <source>
        <strain evidence="6">CGMCC 1.12160</strain>
    </source>
</reference>
<keyword evidence="2" id="KW-0808">Transferase</keyword>
<comment type="caution">
    <text evidence="6">The sequence shown here is derived from an EMBL/GenBank/DDBJ whole genome shotgun (WGS) entry which is preliminary data.</text>
</comment>
<dbReference type="Pfam" id="PF17167">
    <property type="entry name" value="Glyco_hydro_94"/>
    <property type="match status" value="1"/>
</dbReference>
<sequence>MRPVQVSAYGATMPHHAVSLDVTSTGALRSAQAHGLHLLLHPASELEDGLGGLWLRVRGDEDGEGDVWTPYPLVGTGSTGTGVRAEGDARTRSGALPDRALTWSWRLAPLVGGAGWTWQVLVRNTGDAPLEVDLLHVQDCALSPAAVLEANRLYPSQYLDLTPVDLGARGPGVAVRQNMPGPTAPWALVGCLGRAVSWATDGLQLRGRGLPEGAPWPGLRGDLPGVRLQHEHAAAALQSEPRLLGPGEQWASGFFTVVLEDHPGATTDADAAVLDGLDLGLPTPDRPAVAEERPTARNLLDTSAPLLPRELTAEEVDGLVGGGRHHVEVLDGREVSWFTAGGGHVVTAAKQAAVLRPHGQVLRSLRRLLPDESDVTSTVWMDGTFCSHLTRGHVALGRVLSAREDLLAIARLRGLRIAIDLGEGWQLLGTPSLWLDEVDEATWWYALADRTLRVTAHAPTADGRCRVQVDTLEGDPVPALVVLHLDWSGAPGMVGDVVTRGSVVEVTAPSGATLGALGVTVATDVGTGGRAAAVEVSDDGALFSDGASRGEPVLTLRVHPSPSWSLELQARARAGTAPQTGPTEESTTDLWAGVHDVVSLAAEAPGRRRDALERLGRVTGWYAHDAVIHYLSPRGLEQHTGGKWGTRDVCQGPVGLLRSWARHDEWRALLLLILRGQQDRGDWPQAFDFLASHRVDAVEDAHGDVVYWPLLAVGQYLHATGDLSVLDEEVGFTGDGSPGGTASVDEHLRRALDVVDSTFLQGTSLPAYGHGDWNDSLQPADPDLARRMVSTWTAVLQVEALSRLAEGLGTAYPDLADRARGLAAGAARDVELHLMVDGVLAGYGVAGTEGKLEPMIHPRDSRTGLTYSLLPMIHAIAGDLLSPEAARAHLDVIERHLLGPDGARLFDRPVAYRGGPTEVFQRAEASSFFGREVGIMYMHAHLRYAEALARVGDGAGVLDALARAVPVGLQDLVPSAAPRQANTYSSSSDAAFPDRYAASDRYAEALAGEVPLEAGWRVYSSGPGLFLEILTQRMLGLRHAGHELEIDPVVDPSLGTVRASVPLAGGRVVELEIVCGTAGHGVAEVSVDGRTMEVRALDNPYRAAGVAVRVDDLGAGSGPVRLRVVTR</sequence>
<dbReference type="EMBL" id="BMEM01000001">
    <property type="protein sequence ID" value="GGF40226.1"/>
    <property type="molecule type" value="Genomic_DNA"/>
</dbReference>
<gene>
    <name evidence="6" type="ORF">GCM10011366_04830</name>
</gene>
<protein>
    <recommendedName>
        <fullName evidence="8">Cellobiose phosphorylase</fullName>
    </recommendedName>
</protein>
<evidence type="ECO:0000259" key="5">
    <source>
        <dbReference type="Pfam" id="PF21958"/>
    </source>
</evidence>
<feature type="domain" description="Glycosyl hydrolase 94 catalytic" evidence="3">
    <location>
        <begin position="645"/>
        <end position="811"/>
    </location>
</feature>
<keyword evidence="1" id="KW-0328">Glycosyltransferase</keyword>
<dbReference type="PANTHER" id="PTHR37469:SF2">
    <property type="entry name" value="CELLOBIONIC ACID PHOSPHORYLASE"/>
    <property type="match status" value="1"/>
</dbReference>
<organism evidence="6 7">
    <name type="scientific">Ornithinimicrobium tianjinense</name>
    <dbReference type="NCBI Taxonomy" id="1195761"/>
    <lineage>
        <taxon>Bacteria</taxon>
        <taxon>Bacillati</taxon>
        <taxon>Actinomycetota</taxon>
        <taxon>Actinomycetes</taxon>
        <taxon>Micrococcales</taxon>
        <taxon>Ornithinimicrobiaceae</taxon>
        <taxon>Ornithinimicrobium</taxon>
    </lineage>
</organism>
<dbReference type="Pfam" id="PF21958">
    <property type="entry name" value="SOGP_N"/>
    <property type="match status" value="1"/>
</dbReference>
<dbReference type="AlphaFoldDB" id="A0A917BI43"/>
<dbReference type="InterPro" id="IPR037018">
    <property type="entry name" value="GH65_N"/>
</dbReference>
<dbReference type="InterPro" id="IPR008928">
    <property type="entry name" value="6-hairpin_glycosidase_sf"/>
</dbReference>
<evidence type="ECO:0000256" key="1">
    <source>
        <dbReference type="ARBA" id="ARBA00022676"/>
    </source>
</evidence>
<dbReference type="InterPro" id="IPR012341">
    <property type="entry name" value="6hp_glycosidase-like_sf"/>
</dbReference>
<feature type="domain" description="SOGP N-terminal" evidence="5">
    <location>
        <begin position="22"/>
        <end position="249"/>
    </location>
</feature>
<dbReference type="PANTHER" id="PTHR37469">
    <property type="entry name" value="CELLOBIONIC ACID PHOSPHORYLASE-RELATED"/>
    <property type="match status" value="1"/>
</dbReference>
<dbReference type="InterPro" id="IPR052047">
    <property type="entry name" value="GH94_Enzymes"/>
</dbReference>
<evidence type="ECO:0000313" key="6">
    <source>
        <dbReference type="EMBL" id="GGF40226.1"/>
    </source>
</evidence>
<name>A0A917BI43_9MICO</name>
<evidence type="ECO:0008006" key="8">
    <source>
        <dbReference type="Google" id="ProtNLM"/>
    </source>
</evidence>
<dbReference type="GO" id="GO:0016757">
    <property type="term" value="F:glycosyltransferase activity"/>
    <property type="evidence" value="ECO:0007669"/>
    <property type="project" value="UniProtKB-KW"/>
</dbReference>
<evidence type="ECO:0000256" key="2">
    <source>
        <dbReference type="ARBA" id="ARBA00022679"/>
    </source>
</evidence>
<dbReference type="InterPro" id="IPR048771">
    <property type="entry name" value="SOGP_2nd"/>
</dbReference>
<dbReference type="GO" id="GO:0005975">
    <property type="term" value="P:carbohydrate metabolic process"/>
    <property type="evidence" value="ECO:0007669"/>
    <property type="project" value="InterPro"/>
</dbReference>
<accession>A0A917BI43</accession>
<feature type="domain" description="Glycoside phosphorylase super sandwich" evidence="4">
    <location>
        <begin position="324"/>
        <end position="474"/>
    </location>
</feature>